<evidence type="ECO:0000313" key="2">
    <source>
        <dbReference type="EMBL" id="CAK9234260.1"/>
    </source>
</evidence>
<gene>
    <name evidence="2" type="ORF">CSSPTR1EN2_LOCUS22128</name>
</gene>
<evidence type="ECO:0000313" key="3">
    <source>
        <dbReference type="Proteomes" id="UP001497512"/>
    </source>
</evidence>
<reference evidence="2" key="1">
    <citation type="submission" date="2024-02" db="EMBL/GenBank/DDBJ databases">
        <authorList>
            <consortium name="ELIXIR-Norway"/>
            <consortium name="Elixir Norway"/>
        </authorList>
    </citation>
    <scope>NUCLEOTIDE SEQUENCE</scope>
</reference>
<sequence>MEGEGIEHEKSEDILKKDQHPLSRDDMSVSYGEGYSTRSGDDGFGQVYGKSGKAVRERKLAREAEEEDDVVLVDPKNFDRTQGSPVAQKEAARHSDPGNAFEDEAAALRRKDAEIYRRRVSGEAI</sequence>
<name>A0ABP0V0U5_9BRYO</name>
<keyword evidence="3" id="KW-1185">Reference proteome</keyword>
<dbReference type="PANTHER" id="PTHR36410:SF1">
    <property type="entry name" value="EXPRESSED PROTEIN"/>
    <property type="match status" value="1"/>
</dbReference>
<feature type="region of interest" description="Disordered" evidence="1">
    <location>
        <begin position="1"/>
        <end position="48"/>
    </location>
</feature>
<organism evidence="2 3">
    <name type="scientific">Sphagnum troendelagicum</name>
    <dbReference type="NCBI Taxonomy" id="128251"/>
    <lineage>
        <taxon>Eukaryota</taxon>
        <taxon>Viridiplantae</taxon>
        <taxon>Streptophyta</taxon>
        <taxon>Embryophyta</taxon>
        <taxon>Bryophyta</taxon>
        <taxon>Sphagnophytina</taxon>
        <taxon>Sphagnopsida</taxon>
        <taxon>Sphagnales</taxon>
        <taxon>Sphagnaceae</taxon>
        <taxon>Sphagnum</taxon>
    </lineage>
</organism>
<protein>
    <submittedName>
        <fullName evidence="2">Uncharacterized protein</fullName>
    </submittedName>
</protein>
<feature type="compositionally biased region" description="Basic and acidic residues" evidence="1">
    <location>
        <begin position="1"/>
        <end position="27"/>
    </location>
</feature>
<evidence type="ECO:0000256" key="1">
    <source>
        <dbReference type="SAM" id="MobiDB-lite"/>
    </source>
</evidence>
<dbReference type="EMBL" id="OZ019900">
    <property type="protein sequence ID" value="CAK9234260.1"/>
    <property type="molecule type" value="Genomic_DNA"/>
</dbReference>
<accession>A0ABP0V0U5</accession>
<feature type="region of interest" description="Disordered" evidence="1">
    <location>
        <begin position="60"/>
        <end position="101"/>
    </location>
</feature>
<proteinExistence type="predicted"/>
<dbReference type="PANTHER" id="PTHR36410">
    <property type="entry name" value="EXPRESSED PROTEIN"/>
    <property type="match status" value="1"/>
</dbReference>
<dbReference type="Proteomes" id="UP001497512">
    <property type="component" value="Chromosome 8"/>
</dbReference>